<dbReference type="Proteomes" id="UP000295703">
    <property type="component" value="Unassembled WGS sequence"/>
</dbReference>
<name>A0A4R8QP17_COLTR</name>
<reference evidence="1 2" key="1">
    <citation type="submission" date="2018-12" db="EMBL/GenBank/DDBJ databases">
        <title>Genome sequence and assembly of Colletotrichum trifolii.</title>
        <authorList>
            <person name="Gan P."/>
            <person name="Shirasu K."/>
        </authorList>
    </citation>
    <scope>NUCLEOTIDE SEQUENCE [LARGE SCALE GENOMIC DNA]</scope>
    <source>
        <strain evidence="1 2">543-2</strain>
    </source>
</reference>
<protein>
    <submittedName>
        <fullName evidence="1">Uncharacterized protein</fullName>
    </submittedName>
</protein>
<sequence length="58" mass="5979">MQKETSWAEVLVSASTLSGHLVLALQAPNSRRSPALSVDNVAGVSCIYDLAAPPTASP</sequence>
<comment type="caution">
    <text evidence="1">The sequence shown here is derived from an EMBL/GenBank/DDBJ whole genome shotgun (WGS) entry which is preliminary data.</text>
</comment>
<proteinExistence type="predicted"/>
<organism evidence="1 2">
    <name type="scientific">Colletotrichum trifolii</name>
    <dbReference type="NCBI Taxonomy" id="5466"/>
    <lineage>
        <taxon>Eukaryota</taxon>
        <taxon>Fungi</taxon>
        <taxon>Dikarya</taxon>
        <taxon>Ascomycota</taxon>
        <taxon>Pezizomycotina</taxon>
        <taxon>Sordariomycetes</taxon>
        <taxon>Hypocreomycetidae</taxon>
        <taxon>Glomerellales</taxon>
        <taxon>Glomerellaceae</taxon>
        <taxon>Colletotrichum</taxon>
        <taxon>Colletotrichum orbiculare species complex</taxon>
    </lineage>
</organism>
<dbReference type="AlphaFoldDB" id="A0A4R8QP17"/>
<evidence type="ECO:0000313" key="2">
    <source>
        <dbReference type="Proteomes" id="UP000295703"/>
    </source>
</evidence>
<accession>A0A4R8QP17</accession>
<gene>
    <name evidence="1" type="ORF">CTRI78_v010050</name>
</gene>
<keyword evidence="2" id="KW-1185">Reference proteome</keyword>
<dbReference type="EMBL" id="RYZW01000151">
    <property type="protein sequence ID" value="TDZ40833.1"/>
    <property type="molecule type" value="Genomic_DNA"/>
</dbReference>
<evidence type="ECO:0000313" key="1">
    <source>
        <dbReference type="EMBL" id="TDZ40833.1"/>
    </source>
</evidence>